<keyword evidence="5" id="KW-0407">Ion channel</keyword>
<dbReference type="OMA" id="HIWENCF"/>
<evidence type="ECO:0000256" key="1">
    <source>
        <dbReference type="ARBA" id="ARBA00004141"/>
    </source>
</evidence>
<feature type="transmembrane region" description="Helical" evidence="6">
    <location>
        <begin position="215"/>
        <end position="233"/>
    </location>
</feature>
<evidence type="ECO:0000313" key="9">
    <source>
        <dbReference type="Proteomes" id="UP000215914"/>
    </source>
</evidence>
<keyword evidence="5" id="KW-0406">Ion transport</keyword>
<evidence type="ECO:0000256" key="5">
    <source>
        <dbReference type="ARBA" id="ARBA00023303"/>
    </source>
</evidence>
<keyword evidence="9" id="KW-1185">Reference proteome</keyword>
<dbReference type="Proteomes" id="UP000215914">
    <property type="component" value="Chromosome 9"/>
</dbReference>
<dbReference type="EMBL" id="CM007898">
    <property type="protein sequence ID" value="OTG14143.1"/>
    <property type="molecule type" value="Genomic_DNA"/>
</dbReference>
<accession>A0A251TTT5</accession>
<feature type="transmembrane region" description="Helical" evidence="6">
    <location>
        <begin position="275"/>
        <end position="297"/>
    </location>
</feature>
<comment type="subcellular location">
    <subcellularLocation>
        <location evidence="1">Membrane</location>
        <topology evidence="1">Multi-pass membrane protein</topology>
    </subcellularLocation>
</comment>
<dbReference type="STRING" id="4232.A0A251TTT5"/>
<evidence type="ECO:0000259" key="7">
    <source>
        <dbReference type="Pfam" id="PF00520"/>
    </source>
</evidence>
<keyword evidence="2 6" id="KW-0812">Transmembrane</keyword>
<sequence>MLNISPLPPFEMPSFFTLFRLRSNSSDSTEELIDEGPISNTTECYACTQVGVPAFHSSSCDRANQPEWEASAGSSLIPIRDRPGSKTVSNCSSNDRPKFSSSGFLNRIYDPRSKQVQRWNKFFLFTRGMALVVDPLFVHTLSIRSGSAPCLYMDGSLAAVLAVLRTLVDAIHLVYMLVQFRMAYVSRESLVVGRGKLVWDPWSIGLHYVGSLKGFWFDAFVILPVPQVVFWLIVPRLIREERVQAIMSILLVIFTFQFIPKVYHSMSLIRRMAKVTGYIFGTISLGFTLNIIAYLIASHVVGGCWYALAIQRVVLCLRKQCNEKNACYLALSCASDVCYEFLLHEGTFGDRCAGNSTTNFDRTLCLDMDGSYNFGIYGMALPVVSSNARTFKILYTIAWGLFSLGTFGNDLEPTTNLFEVMFSICVVLSGLLLFILLIGNIQMIKSWVGEV</sequence>
<dbReference type="AlphaFoldDB" id="A0A251TTT5"/>
<dbReference type="PANTHER" id="PTHR45651">
    <property type="entry name" value="CYCLIC NUCLEOTIDE-GATED ION CHANNEL 15-RELATED-RELATED"/>
    <property type="match status" value="1"/>
</dbReference>
<evidence type="ECO:0000256" key="6">
    <source>
        <dbReference type="SAM" id="Phobius"/>
    </source>
</evidence>
<keyword evidence="5" id="KW-0813">Transport</keyword>
<feature type="domain" description="Ion transport" evidence="7">
    <location>
        <begin position="155"/>
        <end position="443"/>
    </location>
</feature>
<gene>
    <name evidence="8" type="ORF">HannXRQ_Chr09g0246101</name>
</gene>
<dbReference type="GO" id="GO:0034220">
    <property type="term" value="P:monoatomic ion transmembrane transport"/>
    <property type="evidence" value="ECO:0007669"/>
    <property type="project" value="UniProtKB-KW"/>
</dbReference>
<name>A0A251TTT5_HELAN</name>
<feature type="transmembrane region" description="Helical" evidence="6">
    <location>
        <begin position="245"/>
        <end position="263"/>
    </location>
</feature>
<reference evidence="9" key="1">
    <citation type="journal article" date="2017" name="Nature">
        <title>The sunflower genome provides insights into oil metabolism, flowering and Asterid evolution.</title>
        <authorList>
            <person name="Badouin H."/>
            <person name="Gouzy J."/>
            <person name="Grassa C.J."/>
            <person name="Murat F."/>
            <person name="Staton S.E."/>
            <person name="Cottret L."/>
            <person name="Lelandais-Briere C."/>
            <person name="Owens G.L."/>
            <person name="Carrere S."/>
            <person name="Mayjonade B."/>
            <person name="Legrand L."/>
            <person name="Gill N."/>
            <person name="Kane N.C."/>
            <person name="Bowers J.E."/>
            <person name="Hubner S."/>
            <person name="Bellec A."/>
            <person name="Berard A."/>
            <person name="Berges H."/>
            <person name="Blanchet N."/>
            <person name="Boniface M.C."/>
            <person name="Brunel D."/>
            <person name="Catrice O."/>
            <person name="Chaidir N."/>
            <person name="Claudel C."/>
            <person name="Donnadieu C."/>
            <person name="Faraut T."/>
            <person name="Fievet G."/>
            <person name="Helmstetter N."/>
            <person name="King M."/>
            <person name="Knapp S.J."/>
            <person name="Lai Z."/>
            <person name="Le Paslier M.C."/>
            <person name="Lippi Y."/>
            <person name="Lorenzon L."/>
            <person name="Mandel J.R."/>
            <person name="Marage G."/>
            <person name="Marchand G."/>
            <person name="Marquand E."/>
            <person name="Bret-Mestries E."/>
            <person name="Morien E."/>
            <person name="Nambeesan S."/>
            <person name="Nguyen T."/>
            <person name="Pegot-Espagnet P."/>
            <person name="Pouilly N."/>
            <person name="Raftis F."/>
            <person name="Sallet E."/>
            <person name="Schiex T."/>
            <person name="Thomas J."/>
            <person name="Vandecasteele C."/>
            <person name="Vares D."/>
            <person name="Vear F."/>
            <person name="Vautrin S."/>
            <person name="Crespi M."/>
            <person name="Mangin B."/>
            <person name="Burke J.M."/>
            <person name="Salse J."/>
            <person name="Munos S."/>
            <person name="Vincourt P."/>
            <person name="Rieseberg L.H."/>
            <person name="Langlade N.B."/>
        </authorList>
    </citation>
    <scope>NUCLEOTIDE SEQUENCE [LARGE SCALE GENOMIC DNA]</scope>
    <source>
        <strain evidence="9">cv. SF193</strain>
    </source>
</reference>
<dbReference type="SUPFAM" id="SSF81324">
    <property type="entry name" value="Voltage-gated potassium channels"/>
    <property type="match status" value="1"/>
</dbReference>
<dbReference type="InterPro" id="IPR005821">
    <property type="entry name" value="Ion_trans_dom"/>
</dbReference>
<dbReference type="PANTHER" id="PTHR45651:SF50">
    <property type="entry name" value="CYCLIC NUCLEOTIDE-GATED ION CHANNEL 2"/>
    <property type="match status" value="1"/>
</dbReference>
<dbReference type="InParanoid" id="A0A251TTT5"/>
<proteinExistence type="predicted"/>
<dbReference type="GO" id="GO:0016020">
    <property type="term" value="C:membrane"/>
    <property type="evidence" value="ECO:0007669"/>
    <property type="project" value="UniProtKB-SubCell"/>
</dbReference>
<dbReference type="Pfam" id="PF00520">
    <property type="entry name" value="Ion_trans"/>
    <property type="match status" value="1"/>
</dbReference>
<keyword evidence="4 6" id="KW-0472">Membrane</keyword>
<dbReference type="Gene3D" id="1.10.287.70">
    <property type="match status" value="1"/>
</dbReference>
<evidence type="ECO:0000313" key="8">
    <source>
        <dbReference type="EMBL" id="OTG14143.1"/>
    </source>
</evidence>
<protein>
    <submittedName>
        <fullName evidence="8">Putative ion transport domain-containing protein</fullName>
    </submittedName>
</protein>
<organism evidence="8 9">
    <name type="scientific">Helianthus annuus</name>
    <name type="common">Common sunflower</name>
    <dbReference type="NCBI Taxonomy" id="4232"/>
    <lineage>
        <taxon>Eukaryota</taxon>
        <taxon>Viridiplantae</taxon>
        <taxon>Streptophyta</taxon>
        <taxon>Embryophyta</taxon>
        <taxon>Tracheophyta</taxon>
        <taxon>Spermatophyta</taxon>
        <taxon>Magnoliopsida</taxon>
        <taxon>eudicotyledons</taxon>
        <taxon>Gunneridae</taxon>
        <taxon>Pentapetalae</taxon>
        <taxon>asterids</taxon>
        <taxon>campanulids</taxon>
        <taxon>Asterales</taxon>
        <taxon>Asteraceae</taxon>
        <taxon>Asteroideae</taxon>
        <taxon>Heliantheae alliance</taxon>
        <taxon>Heliantheae</taxon>
        <taxon>Helianthus</taxon>
    </lineage>
</organism>
<keyword evidence="3 6" id="KW-1133">Transmembrane helix</keyword>
<feature type="transmembrane region" description="Helical" evidence="6">
    <location>
        <begin position="420"/>
        <end position="438"/>
    </location>
</feature>
<evidence type="ECO:0000256" key="3">
    <source>
        <dbReference type="ARBA" id="ARBA00022989"/>
    </source>
</evidence>
<evidence type="ECO:0000256" key="4">
    <source>
        <dbReference type="ARBA" id="ARBA00023136"/>
    </source>
</evidence>
<evidence type="ECO:0000256" key="2">
    <source>
        <dbReference type="ARBA" id="ARBA00022692"/>
    </source>
</evidence>